<evidence type="ECO:0000313" key="3">
    <source>
        <dbReference type="Proteomes" id="UP000229385"/>
    </source>
</evidence>
<proteinExistence type="inferred from homology"/>
<dbReference type="PANTHER" id="PTHR47505">
    <property type="entry name" value="DNA UTILIZATION PROTEIN YHGH"/>
    <property type="match status" value="1"/>
</dbReference>
<gene>
    <name evidence="2" type="ORF">CO174_04800</name>
</gene>
<dbReference type="CDD" id="cd06223">
    <property type="entry name" value="PRTases_typeI"/>
    <property type="match status" value="1"/>
</dbReference>
<dbReference type="SUPFAM" id="SSF53271">
    <property type="entry name" value="PRTase-like"/>
    <property type="match status" value="1"/>
</dbReference>
<reference evidence="3" key="1">
    <citation type="submission" date="2017-09" db="EMBL/GenBank/DDBJ databases">
        <title>Depth-based differentiation of microbial function through sediment-hosted aquifers and enrichment of novel symbionts in the deep terrestrial subsurface.</title>
        <authorList>
            <person name="Probst A.J."/>
            <person name="Ladd B."/>
            <person name="Jarett J.K."/>
            <person name="Geller-Mcgrath D.E."/>
            <person name="Sieber C.M.K."/>
            <person name="Emerson J.B."/>
            <person name="Anantharaman K."/>
            <person name="Thomas B.C."/>
            <person name="Malmstrom R."/>
            <person name="Stieglmeier M."/>
            <person name="Klingl A."/>
            <person name="Woyke T."/>
            <person name="Ryan C.M."/>
            <person name="Banfield J.F."/>
        </authorList>
    </citation>
    <scope>NUCLEOTIDE SEQUENCE [LARGE SCALE GENOMIC DNA]</scope>
</reference>
<dbReference type="GO" id="GO:0016757">
    <property type="term" value="F:glycosyltransferase activity"/>
    <property type="evidence" value="ECO:0007669"/>
    <property type="project" value="UniProtKB-KW"/>
</dbReference>
<evidence type="ECO:0000313" key="2">
    <source>
        <dbReference type="EMBL" id="PJA45126.1"/>
    </source>
</evidence>
<comment type="similarity">
    <text evidence="1">Belongs to the ComF/GntX family.</text>
</comment>
<protein>
    <submittedName>
        <fullName evidence="2">Amidophosphoribosyltransferase</fullName>
    </submittedName>
</protein>
<sequence length="195" mass="21234">MPEPLSARCPFCHRLGSDRVCGACRSEVYLDGVSALAPYGNPVVRKALQTWKYDGDREIEKVLQQWLTAGAAHITPPLAPFHACAVPLHEGKQRQRGFDQADVVAQWASGLYGIPHTSLLVRKTKTASQAKRAGGSRQVGELDGVFHIRRDVAVPEHVLLCDDVFTSGATIDAAARTLKEAGAKQVWGWVIARGR</sequence>
<dbReference type="AlphaFoldDB" id="A0A2M7XBP9"/>
<dbReference type="InterPro" id="IPR000836">
    <property type="entry name" value="PRTase_dom"/>
</dbReference>
<comment type="caution">
    <text evidence="2">The sequence shown here is derived from an EMBL/GenBank/DDBJ whole genome shotgun (WGS) entry which is preliminary data.</text>
</comment>
<dbReference type="Proteomes" id="UP000229385">
    <property type="component" value="Unassembled WGS sequence"/>
</dbReference>
<dbReference type="PANTHER" id="PTHR47505:SF1">
    <property type="entry name" value="DNA UTILIZATION PROTEIN YHGH"/>
    <property type="match status" value="1"/>
</dbReference>
<organism evidence="2 3">
    <name type="scientific">Candidatus Uhrbacteria bacterium CG_4_9_14_3_um_filter_50_9</name>
    <dbReference type="NCBI Taxonomy" id="1975035"/>
    <lineage>
        <taxon>Bacteria</taxon>
        <taxon>Candidatus Uhriibacteriota</taxon>
    </lineage>
</organism>
<accession>A0A2M7XBP9</accession>
<dbReference type="Gene3D" id="3.40.50.2020">
    <property type="match status" value="1"/>
</dbReference>
<keyword evidence="2" id="KW-0808">Transferase</keyword>
<dbReference type="EMBL" id="PFWU01000049">
    <property type="protein sequence ID" value="PJA45126.1"/>
    <property type="molecule type" value="Genomic_DNA"/>
</dbReference>
<name>A0A2M7XBP9_9BACT</name>
<dbReference type="InterPro" id="IPR029057">
    <property type="entry name" value="PRTase-like"/>
</dbReference>
<evidence type="ECO:0000256" key="1">
    <source>
        <dbReference type="ARBA" id="ARBA00008007"/>
    </source>
</evidence>
<dbReference type="InterPro" id="IPR051910">
    <property type="entry name" value="ComF/GntX_DNA_util-trans"/>
</dbReference>
<keyword evidence="2" id="KW-0328">Glycosyltransferase</keyword>